<dbReference type="Pfam" id="PF00107">
    <property type="entry name" value="ADH_zinc_N"/>
    <property type="match status" value="1"/>
</dbReference>
<evidence type="ECO:0000259" key="2">
    <source>
        <dbReference type="Pfam" id="PF00107"/>
    </source>
</evidence>
<organism evidence="5 6">
    <name type="scientific">Candidatus Lucifugimonas marina</name>
    <dbReference type="NCBI Taxonomy" id="3038979"/>
    <lineage>
        <taxon>Bacteria</taxon>
        <taxon>Bacillati</taxon>
        <taxon>Chloroflexota</taxon>
        <taxon>Dehalococcoidia</taxon>
        <taxon>SAR202 cluster</taxon>
        <taxon>Candidatus Lucifugimonadales</taxon>
        <taxon>Candidatus Lucifugimonadaceae</taxon>
        <taxon>Candidatus Lucifugimonas</taxon>
    </lineage>
</organism>
<dbReference type="Proteomes" id="UP001321249">
    <property type="component" value="Unassembled WGS sequence"/>
</dbReference>
<name>A0AAJ5ZEV9_9CHLR</name>
<evidence type="ECO:0000259" key="3">
    <source>
        <dbReference type="Pfam" id="PF08240"/>
    </source>
</evidence>
<feature type="domain" description="Alcohol dehydrogenase-like N-terminal" evidence="3">
    <location>
        <begin position="24"/>
        <end position="110"/>
    </location>
</feature>
<dbReference type="PANTHER" id="PTHR43401:SF2">
    <property type="entry name" value="L-THREONINE 3-DEHYDROGENASE"/>
    <property type="match status" value="1"/>
</dbReference>
<dbReference type="Pfam" id="PF08240">
    <property type="entry name" value="ADH_N"/>
    <property type="match status" value="1"/>
</dbReference>
<dbReference type="InterPro" id="IPR036291">
    <property type="entry name" value="NAD(P)-bd_dom_sf"/>
</dbReference>
<reference evidence="6 7" key="1">
    <citation type="submission" date="2019-11" db="EMBL/GenBank/DDBJ databases">
        <authorList>
            <person name="Cho J.-C."/>
        </authorList>
    </citation>
    <scope>NUCLEOTIDE SEQUENCE [LARGE SCALE GENOMIC DNA]</scope>
    <source>
        <strain evidence="5 6">JH1073</strain>
        <strain evidence="4 7">JH702</strain>
    </source>
</reference>
<dbReference type="EMBL" id="WMBE01000005">
    <property type="protein sequence ID" value="MDG0867956.1"/>
    <property type="molecule type" value="Genomic_DNA"/>
</dbReference>
<gene>
    <name evidence="4" type="ORF">GKO46_12875</name>
    <name evidence="5" type="ORF">GKO48_03745</name>
</gene>
<evidence type="ECO:0000256" key="1">
    <source>
        <dbReference type="ARBA" id="ARBA00023002"/>
    </source>
</evidence>
<evidence type="ECO:0000313" key="6">
    <source>
        <dbReference type="Proteomes" id="UP001219901"/>
    </source>
</evidence>
<dbReference type="InterPro" id="IPR011032">
    <property type="entry name" value="GroES-like_sf"/>
</dbReference>
<sequence>MKAARLVAPQTFDFVELDEPTPKDGEAKIRVEATSVCGSDIHGIYHGGTPEEDYPLAPGVPCHEIAGTIVESKSDELKEGQRAIVLPTRGMGGLSEYLVQTPDRVLPVPDWGGIHEWVMCQHTGTVLYSVKQMGNVAGKRVAVLGQGGIGLSFSMLTEKMGAQQVIGIDPVEARREKALTIGATNTVDPSKENMYEAIEDLTGGEGIDIVVDATGDPEGFAQSLKIVKRWGMFVSFSLTGSTGKISEFPHQEFMFKAATIIPTQVAATSQPTKDIREMIALKERGWADPGVLKSHNVDFSDVQKAYDMYSNHDDGVIKVVMELNGGGKS</sequence>
<dbReference type="Gene3D" id="3.90.180.10">
    <property type="entry name" value="Medium-chain alcohol dehydrogenases, catalytic domain"/>
    <property type="match status" value="2"/>
</dbReference>
<dbReference type="SUPFAM" id="SSF50129">
    <property type="entry name" value="GroES-like"/>
    <property type="match status" value="1"/>
</dbReference>
<feature type="domain" description="Alcohol dehydrogenase-like C-terminal" evidence="2">
    <location>
        <begin position="148"/>
        <end position="281"/>
    </location>
</feature>
<dbReference type="InterPro" id="IPR050129">
    <property type="entry name" value="Zn_alcohol_dh"/>
</dbReference>
<protein>
    <submittedName>
        <fullName evidence="5">Zinc-binding dehydrogenase</fullName>
    </submittedName>
</protein>
<evidence type="ECO:0000313" key="7">
    <source>
        <dbReference type="Proteomes" id="UP001321249"/>
    </source>
</evidence>
<dbReference type="Proteomes" id="UP001219901">
    <property type="component" value="Chromosome"/>
</dbReference>
<dbReference type="RefSeq" id="WP_342826872.1">
    <property type="nucleotide sequence ID" value="NZ_CP046146.1"/>
</dbReference>
<dbReference type="Gene3D" id="3.40.50.720">
    <property type="entry name" value="NAD(P)-binding Rossmann-like Domain"/>
    <property type="match status" value="1"/>
</dbReference>
<proteinExistence type="predicted"/>
<dbReference type="SUPFAM" id="SSF51735">
    <property type="entry name" value="NAD(P)-binding Rossmann-fold domains"/>
    <property type="match status" value="1"/>
</dbReference>
<evidence type="ECO:0000313" key="5">
    <source>
        <dbReference type="EMBL" id="WFG38756.1"/>
    </source>
</evidence>
<keyword evidence="6" id="KW-1185">Reference proteome</keyword>
<reference evidence="6" key="3">
    <citation type="submission" date="2023-06" db="EMBL/GenBank/DDBJ databases">
        <title>Pangenomics reveal diversification of enzyme families and niche specialization in globally abundant SAR202 bacteria.</title>
        <authorList>
            <person name="Saw J.H.W."/>
        </authorList>
    </citation>
    <scope>NUCLEOTIDE SEQUENCE [LARGE SCALE GENOMIC DNA]</scope>
    <source>
        <strain evidence="6">JH1073</strain>
    </source>
</reference>
<accession>A0AAJ5ZEV9</accession>
<dbReference type="EMBL" id="CP046147">
    <property type="protein sequence ID" value="WFG38756.1"/>
    <property type="molecule type" value="Genomic_DNA"/>
</dbReference>
<dbReference type="GO" id="GO:0016491">
    <property type="term" value="F:oxidoreductase activity"/>
    <property type="evidence" value="ECO:0007669"/>
    <property type="project" value="UniProtKB-KW"/>
</dbReference>
<dbReference type="InterPro" id="IPR013149">
    <property type="entry name" value="ADH-like_C"/>
</dbReference>
<dbReference type="PANTHER" id="PTHR43401">
    <property type="entry name" value="L-THREONINE 3-DEHYDROGENASE"/>
    <property type="match status" value="1"/>
</dbReference>
<dbReference type="InterPro" id="IPR013154">
    <property type="entry name" value="ADH-like_N"/>
</dbReference>
<keyword evidence="1" id="KW-0560">Oxidoreductase</keyword>
<reference evidence="5" key="2">
    <citation type="journal article" date="2023" name="Nat. Commun.">
        <title>Cultivation of marine bacteria of the SAR202 clade.</title>
        <authorList>
            <person name="Lim Y."/>
            <person name="Seo J.H."/>
            <person name="Giovannoni S.J."/>
            <person name="Kang I."/>
            <person name="Cho J.C."/>
        </authorList>
    </citation>
    <scope>NUCLEOTIDE SEQUENCE</scope>
    <source>
        <strain evidence="5">JH1073</strain>
    </source>
</reference>
<dbReference type="AlphaFoldDB" id="A0AAJ5ZEV9"/>
<evidence type="ECO:0000313" key="4">
    <source>
        <dbReference type="EMBL" id="MDG0867956.1"/>
    </source>
</evidence>